<evidence type="ECO:0000313" key="4">
    <source>
        <dbReference type="Proteomes" id="UP000246121"/>
    </source>
</evidence>
<dbReference type="Proteomes" id="UP000246121">
    <property type="component" value="Unassembled WGS sequence"/>
</dbReference>
<dbReference type="EMBL" id="PRFA01000015">
    <property type="protein sequence ID" value="PWU97482.1"/>
    <property type="molecule type" value="Genomic_DNA"/>
</dbReference>
<evidence type="ECO:0000313" key="3">
    <source>
        <dbReference type="EMBL" id="PWU97482.1"/>
    </source>
</evidence>
<evidence type="ECO:0000256" key="2">
    <source>
        <dbReference type="SAM" id="SignalP"/>
    </source>
</evidence>
<dbReference type="VEuPathDB" id="TriTrypDB:TcCL_ESM07340"/>
<reference evidence="3 4" key="1">
    <citation type="journal article" date="2018" name="Microb. Genom.">
        <title>Expanding an expanded genome: long-read sequencing of Trypanosoma cruzi.</title>
        <authorList>
            <person name="Berna L."/>
            <person name="Rodriguez M."/>
            <person name="Chiribao M.L."/>
            <person name="Parodi-Talice A."/>
            <person name="Pita S."/>
            <person name="Rijo G."/>
            <person name="Alvarez-Valin F."/>
            <person name="Robello C."/>
        </authorList>
    </citation>
    <scope>NUCLEOTIDE SEQUENCE [LARGE SCALE GENOMIC DNA]</scope>
    <source>
        <strain evidence="3 4">Dm28c</strain>
    </source>
</reference>
<dbReference type="VEuPathDB" id="TriTrypDB:TCDM_11398"/>
<dbReference type="VEuPathDB" id="TriTrypDB:C3747_5g701"/>
<feature type="region of interest" description="Disordered" evidence="1">
    <location>
        <begin position="261"/>
        <end position="421"/>
    </location>
</feature>
<dbReference type="VEuPathDB" id="TriTrypDB:TcCLB.510213.39"/>
<dbReference type="VEuPathDB" id="TriTrypDB:C4B63_15g116"/>
<dbReference type="VEuPathDB" id="TriTrypDB:TcG_13489"/>
<sequence length="443" mass="43591">MAMMMAGRVLLVCALCVLWCGAGGIHARNPDNNSLSGHMASGGFGRKKSFLSNGSIKNLSTPLLLSASFISAIQAEARGEDVPSARVTNSPLSGATVLGPAFSGLGASSPRPTVPGHGTAIPGADVSAHFPAIPGHVPATPGPAGHGPVGRGHGAAIPGVDIPIVGRGPARAADAPTPGAPVPSDGAAAFSGLGAAGLGAAGPGPLRDPAFPGPDAAANIPGSVVPGHGTPITRAADPSAAAFSGFGAAIPGAAVPGAGHSVVGGSEPLDSRSVVTSSSQGGNEKTTPVSVSSDEQIASSKEVLPQKETGSQGTSSPEGQPTVPSNDEKQRNNSASAGGHSLGHDTAGDELQDSLEEQQKNDHSQTNETRMSSEDQNTESPSSGGALSEVSNTTTHGINTQQPKTNSVNEKNYSQNTDASHTTSPLLLLLVVACAAAAAVVAA</sequence>
<keyword evidence="2" id="KW-0732">Signal</keyword>
<protein>
    <submittedName>
        <fullName evidence="3">Mucin-associated surface protein (MASP)</fullName>
    </submittedName>
</protein>
<dbReference type="VEuPathDB" id="TriTrypDB:TCSYLVIO_008838"/>
<feature type="signal peptide" evidence="2">
    <location>
        <begin position="1"/>
        <end position="27"/>
    </location>
</feature>
<feature type="compositionally biased region" description="Polar residues" evidence="1">
    <location>
        <begin position="308"/>
        <end position="325"/>
    </location>
</feature>
<dbReference type="VEuPathDB" id="TriTrypDB:BCY84_04100"/>
<dbReference type="VEuPathDB" id="TriTrypDB:TcCLB.511083.30"/>
<accession>A0A2V2VPZ4</accession>
<dbReference type="VEuPathDB" id="TriTrypDB:ECC02_011728"/>
<dbReference type="VEuPathDB" id="TriTrypDB:TCDM_13055"/>
<dbReference type="VEuPathDB" id="TriTrypDB:TCSYLVIO_010251"/>
<evidence type="ECO:0000256" key="1">
    <source>
        <dbReference type="SAM" id="MobiDB-lite"/>
    </source>
</evidence>
<dbReference type="VEuPathDB" id="TriTrypDB:TcBrA4_0172490"/>
<feature type="chain" id="PRO_5015911528" evidence="2">
    <location>
        <begin position="28"/>
        <end position="443"/>
    </location>
</feature>
<dbReference type="AlphaFoldDB" id="A0A2V2VPZ4"/>
<organism evidence="3 4">
    <name type="scientific">Trypanosoma cruzi</name>
    <dbReference type="NCBI Taxonomy" id="5693"/>
    <lineage>
        <taxon>Eukaryota</taxon>
        <taxon>Discoba</taxon>
        <taxon>Euglenozoa</taxon>
        <taxon>Kinetoplastea</taxon>
        <taxon>Metakinetoplastina</taxon>
        <taxon>Trypanosomatida</taxon>
        <taxon>Trypanosomatidae</taxon>
        <taxon>Trypanosoma</taxon>
        <taxon>Schizotrypanum</taxon>
    </lineage>
</organism>
<dbReference type="VEuPathDB" id="TriTrypDB:TcCL_ESM08982"/>
<comment type="caution">
    <text evidence="3">The sequence shown here is derived from an EMBL/GenBank/DDBJ whole genome shotgun (WGS) entry which is preliminary data.</text>
</comment>
<gene>
    <name evidence="3" type="ORF">C4B63_15g116</name>
</gene>
<feature type="compositionally biased region" description="Polar residues" evidence="1">
    <location>
        <begin position="366"/>
        <end position="421"/>
    </location>
</feature>
<feature type="compositionally biased region" description="Polar residues" evidence="1">
    <location>
        <begin position="273"/>
        <end position="299"/>
    </location>
</feature>
<proteinExistence type="predicted"/>
<name>A0A2V2VPZ4_TRYCR</name>